<dbReference type="PANTHER" id="PTHR30489">
    <property type="entry name" value="LIPOPROTEIN-RELEASING SYSTEM TRANSMEMBRANE PROTEIN LOLE"/>
    <property type="match status" value="1"/>
</dbReference>
<feature type="domain" description="ABC3 transporter permease C-terminal" evidence="8">
    <location>
        <begin position="662"/>
        <end position="775"/>
    </location>
</feature>
<feature type="transmembrane region" description="Helical" evidence="7">
    <location>
        <begin position="362"/>
        <end position="386"/>
    </location>
</feature>
<evidence type="ECO:0000256" key="7">
    <source>
        <dbReference type="SAM" id="Phobius"/>
    </source>
</evidence>
<keyword evidence="3" id="KW-1003">Cell membrane</keyword>
<accession>A0ABV7ALU1</accession>
<feature type="transmembrane region" description="Helical" evidence="7">
    <location>
        <begin position="434"/>
        <end position="455"/>
    </location>
</feature>
<feature type="transmembrane region" description="Helical" evidence="7">
    <location>
        <begin position="20"/>
        <end position="40"/>
    </location>
</feature>
<dbReference type="PANTHER" id="PTHR30489:SF0">
    <property type="entry name" value="LIPOPROTEIN-RELEASING SYSTEM TRANSMEMBRANE PROTEIN LOLE"/>
    <property type="match status" value="1"/>
</dbReference>
<name>A0ABV7ALU1_9RHOB</name>
<evidence type="ECO:0000256" key="1">
    <source>
        <dbReference type="ARBA" id="ARBA00004651"/>
    </source>
</evidence>
<evidence type="ECO:0000313" key="9">
    <source>
        <dbReference type="EMBL" id="MFC2969936.1"/>
    </source>
</evidence>
<comment type="caution">
    <text evidence="9">The sequence shown here is derived from an EMBL/GenBank/DDBJ whole genome shotgun (WGS) entry which is preliminary data.</text>
</comment>
<keyword evidence="5 7" id="KW-1133">Transmembrane helix</keyword>
<feature type="transmembrane region" description="Helical" evidence="7">
    <location>
        <begin position="661"/>
        <end position="683"/>
    </location>
</feature>
<dbReference type="PROSITE" id="PS51257">
    <property type="entry name" value="PROKAR_LIPOPROTEIN"/>
    <property type="match status" value="1"/>
</dbReference>
<dbReference type="EMBL" id="JBHRSK010000016">
    <property type="protein sequence ID" value="MFC2969936.1"/>
    <property type="molecule type" value="Genomic_DNA"/>
</dbReference>
<proteinExistence type="inferred from homology"/>
<comment type="subcellular location">
    <subcellularLocation>
        <location evidence="1">Cell membrane</location>
        <topology evidence="1">Multi-pass membrane protein</topology>
    </subcellularLocation>
</comment>
<dbReference type="InterPro" id="IPR051447">
    <property type="entry name" value="Lipoprotein-release_system"/>
</dbReference>
<evidence type="ECO:0000256" key="2">
    <source>
        <dbReference type="ARBA" id="ARBA00005236"/>
    </source>
</evidence>
<evidence type="ECO:0000256" key="6">
    <source>
        <dbReference type="ARBA" id="ARBA00023136"/>
    </source>
</evidence>
<reference evidence="10" key="1">
    <citation type="journal article" date="2019" name="Int. J. Syst. Evol. Microbiol.">
        <title>The Global Catalogue of Microorganisms (GCM) 10K type strain sequencing project: providing services to taxonomists for standard genome sequencing and annotation.</title>
        <authorList>
            <consortium name="The Broad Institute Genomics Platform"/>
            <consortium name="The Broad Institute Genome Sequencing Center for Infectious Disease"/>
            <person name="Wu L."/>
            <person name="Ma J."/>
        </authorList>
    </citation>
    <scope>NUCLEOTIDE SEQUENCE [LARGE SCALE GENOMIC DNA]</scope>
    <source>
        <strain evidence="10">KCTC 62192</strain>
    </source>
</reference>
<comment type="similarity">
    <text evidence="2">Belongs to the ABC-4 integral membrane protein family. LolC/E subfamily.</text>
</comment>
<feature type="transmembrane region" description="Helical" evidence="7">
    <location>
        <begin position="318"/>
        <end position="342"/>
    </location>
</feature>
<evidence type="ECO:0000259" key="8">
    <source>
        <dbReference type="Pfam" id="PF02687"/>
    </source>
</evidence>
<evidence type="ECO:0000256" key="4">
    <source>
        <dbReference type="ARBA" id="ARBA00022692"/>
    </source>
</evidence>
<evidence type="ECO:0000256" key="3">
    <source>
        <dbReference type="ARBA" id="ARBA00022475"/>
    </source>
</evidence>
<evidence type="ECO:0000256" key="5">
    <source>
        <dbReference type="ARBA" id="ARBA00022989"/>
    </source>
</evidence>
<feature type="transmembrane region" description="Helical" evidence="7">
    <location>
        <begin position="704"/>
        <end position="733"/>
    </location>
</feature>
<evidence type="ECO:0000313" key="10">
    <source>
        <dbReference type="Proteomes" id="UP001595443"/>
    </source>
</evidence>
<organism evidence="9 10">
    <name type="scientific">Acidimangrovimonas pyrenivorans</name>
    <dbReference type="NCBI Taxonomy" id="2030798"/>
    <lineage>
        <taxon>Bacteria</taxon>
        <taxon>Pseudomonadati</taxon>
        <taxon>Pseudomonadota</taxon>
        <taxon>Alphaproteobacteria</taxon>
        <taxon>Rhodobacterales</taxon>
        <taxon>Paracoccaceae</taxon>
        <taxon>Acidimangrovimonas</taxon>
    </lineage>
</organism>
<dbReference type="InterPro" id="IPR003838">
    <property type="entry name" value="ABC3_permease_C"/>
</dbReference>
<dbReference type="Pfam" id="PF02687">
    <property type="entry name" value="FtsX"/>
    <property type="match status" value="2"/>
</dbReference>
<dbReference type="Proteomes" id="UP001595443">
    <property type="component" value="Unassembled WGS sequence"/>
</dbReference>
<feature type="transmembrane region" description="Helical" evidence="7">
    <location>
        <begin position="753"/>
        <end position="771"/>
    </location>
</feature>
<sequence length="788" mass="85392">MHALDLKLLRDVRRLWAQSLAIALVLGCGVMTLVLFHGVARSLTETRNAYYERNRFADVFATATRAPDSLLEQINHIPGVARSEARVSEYAVLDIAGLEEPAMGHLLSLPRGGGAPVLNVPVLTSGRWPAPDKPGEVVVNAPFAKANGFTAGSTFEATINGRKRVLTVTGTVLSPEFIYTMPPGGMMPDDRRFGIIWMSRDVLEAAYGLNDAFNDVTLGLTVTARPERVKARLDQLLAPYGGTGATGRDLQISWMFLDSELTQLDSMVRILPPIFFVVAAFLVNMVLSRLIRLERAQIGLLKALGYGGYEVAWHYVKLALAIGVLGVLLGWGFGLWAAHGLASLYAQFYHFPFLVFVQHPDTYVISAAGGLATAAFGAVTAVRGVLRLSPAVAMAPPVPPHFRHSPIDRLMAWAGVRQTAMMVVRSLARWPLRAALTSLGIGLSCSVLVASLFSFDSIDRMIESAFYLSNRQSATITFAQDRPQSAVDDVARLPGVMRAEGVLSLPVRLSHGARNRLISIEGHAPGDDLARVVDSQSDRVVLPSHGLVLTDRLARHLNLQLGDKVDVEVMTGRRGHYALPVTGIITQHFGLGAYMDYAALNRMLEQAPQVSAVNVMLDEDKLPALFKAVKETPGIAAISLLAQIRQSFRDTVAESIGVQTFIYTLMGALIVIGVVYNAARIQLSERARELASLRILGFSRAEVSAVLLGELGILTLVAIPLGLYGGYLFALLITSSFSSDLFTMPLVIARATYLKATATVAVSALVSALIVRRRIDRLDLVAVMKTRE</sequence>
<protein>
    <submittedName>
        <fullName evidence="9">ABC transporter permease</fullName>
    </submittedName>
</protein>
<dbReference type="RefSeq" id="WP_377834696.1">
    <property type="nucleotide sequence ID" value="NZ_JBHRSK010000016.1"/>
</dbReference>
<keyword evidence="6 7" id="KW-0472">Membrane</keyword>
<keyword evidence="10" id="KW-1185">Reference proteome</keyword>
<feature type="transmembrane region" description="Helical" evidence="7">
    <location>
        <begin position="270"/>
        <end position="287"/>
    </location>
</feature>
<keyword evidence="4 7" id="KW-0812">Transmembrane</keyword>
<gene>
    <name evidence="9" type="ORF">ACFOES_17710</name>
</gene>
<feature type="domain" description="ABC3 transporter permease C-terminal" evidence="8">
    <location>
        <begin position="274"/>
        <end position="390"/>
    </location>
</feature>